<dbReference type="InterPro" id="IPR050491">
    <property type="entry name" value="AmpC-like"/>
</dbReference>
<dbReference type="Proteomes" id="UP000276349">
    <property type="component" value="Unassembled WGS sequence"/>
</dbReference>
<dbReference type="SUPFAM" id="SSF56601">
    <property type="entry name" value="beta-lactamase/transpeptidase-like"/>
    <property type="match status" value="1"/>
</dbReference>
<dbReference type="InterPro" id="IPR012338">
    <property type="entry name" value="Beta-lactam/transpept-like"/>
</dbReference>
<dbReference type="Pfam" id="PF00144">
    <property type="entry name" value="Beta-lactamase"/>
    <property type="match status" value="1"/>
</dbReference>
<protein>
    <submittedName>
        <fullName evidence="3">Class A beta-lactamase-related serine hydrolase</fullName>
    </submittedName>
</protein>
<keyword evidence="3" id="KW-0378">Hydrolase</keyword>
<dbReference type="EMBL" id="RXNR01000075">
    <property type="protein sequence ID" value="RTQ88621.1"/>
    <property type="molecule type" value="Genomic_DNA"/>
</dbReference>
<proteinExistence type="predicted"/>
<evidence type="ECO:0000313" key="4">
    <source>
        <dbReference type="Proteomes" id="UP000276349"/>
    </source>
</evidence>
<keyword evidence="1" id="KW-0812">Transmembrane</keyword>
<reference evidence="3 4" key="1">
    <citation type="submission" date="2018-12" db="EMBL/GenBank/DDBJ databases">
        <authorList>
            <person name="Yu L."/>
        </authorList>
    </citation>
    <scope>NUCLEOTIDE SEQUENCE [LARGE SCALE GENOMIC DNA]</scope>
    <source>
        <strain evidence="3 4">S5H2222</strain>
    </source>
</reference>
<dbReference type="PANTHER" id="PTHR46825">
    <property type="entry name" value="D-ALANYL-D-ALANINE-CARBOXYPEPTIDASE/ENDOPEPTIDASE AMPH"/>
    <property type="match status" value="1"/>
</dbReference>
<evidence type="ECO:0000256" key="1">
    <source>
        <dbReference type="SAM" id="Phobius"/>
    </source>
</evidence>
<dbReference type="InterPro" id="IPR001466">
    <property type="entry name" value="Beta-lactam-related"/>
</dbReference>
<dbReference type="OrthoDB" id="846150at2"/>
<organism evidence="3 4">
    <name type="scientific">Lysinibacillus telephonicus</name>
    <dbReference type="NCBI Taxonomy" id="1714840"/>
    <lineage>
        <taxon>Bacteria</taxon>
        <taxon>Bacillati</taxon>
        <taxon>Bacillota</taxon>
        <taxon>Bacilli</taxon>
        <taxon>Bacillales</taxon>
        <taxon>Bacillaceae</taxon>
        <taxon>Lysinibacillus</taxon>
    </lineage>
</organism>
<keyword evidence="4" id="KW-1185">Reference proteome</keyword>
<evidence type="ECO:0000259" key="2">
    <source>
        <dbReference type="Pfam" id="PF00144"/>
    </source>
</evidence>
<keyword evidence="1" id="KW-0472">Membrane</keyword>
<feature type="domain" description="Beta-lactamase-related" evidence="2">
    <location>
        <begin position="48"/>
        <end position="355"/>
    </location>
</feature>
<keyword evidence="1" id="KW-1133">Transmembrane helix</keyword>
<sequence>MDIITRGLKHIGIRKLILIVSLFLIISVNQSTLAVGTGNSVDSSKIDAFINREIERLNIPGASVAIVKGDQIEYLKGYGKSGPDKKMTPQTPIVIGSVSKSFTALAIMQLVDQGKLELTEPVNTYLPGFSLADKDASKEITIQHLLNHTSELSTYDGQRSIAEGNKSLKEHIESLENIQLVNGVGDTYQYSNLNYDILGLVIEDVANMPYKEYVNNHIFKPLHMNNSYADPRDDVNNTIATGYQTMFGFKVPTEQLNHEGNIPSGYIISSAEDMANYMIAQLNNGQFSGESILSKDRMDEMHHPSSLMWEDTYYAMGWTVNNNVISHDGSTENTYSKVVLDGEYGISLLINSLDYLNVDQYDNIMTGLNNIVQNGEPLISNESNPFTIYIIIDIVILIVLALIAFSTYRIFKQKEHKATRIRTIINILSITLINFFIPVIILYFIPKITPWSTVTLFVPGIGHALFIIPILLLLIGVMKVGKMIRNKVKVTSP</sequence>
<feature type="transmembrane region" description="Helical" evidence="1">
    <location>
        <begin position="457"/>
        <end position="477"/>
    </location>
</feature>
<dbReference type="GO" id="GO:0016787">
    <property type="term" value="F:hydrolase activity"/>
    <property type="evidence" value="ECO:0007669"/>
    <property type="project" value="UniProtKB-KW"/>
</dbReference>
<evidence type="ECO:0000313" key="3">
    <source>
        <dbReference type="EMBL" id="RTQ88621.1"/>
    </source>
</evidence>
<comment type="caution">
    <text evidence="3">The sequence shown here is derived from an EMBL/GenBank/DDBJ whole genome shotgun (WGS) entry which is preliminary data.</text>
</comment>
<dbReference type="AlphaFoldDB" id="A0A3S0KD62"/>
<accession>A0A3S0KD62</accession>
<dbReference type="Gene3D" id="3.40.710.10">
    <property type="entry name" value="DD-peptidase/beta-lactamase superfamily"/>
    <property type="match status" value="1"/>
</dbReference>
<dbReference type="RefSeq" id="WP_126295865.1">
    <property type="nucleotide sequence ID" value="NZ_CP155468.1"/>
</dbReference>
<name>A0A3S0KD62_9BACI</name>
<gene>
    <name evidence="3" type="ORF">EKG35_17635</name>
</gene>
<feature type="transmembrane region" description="Helical" evidence="1">
    <location>
        <begin position="386"/>
        <end position="411"/>
    </location>
</feature>
<feature type="transmembrane region" description="Helical" evidence="1">
    <location>
        <begin position="423"/>
        <end position="445"/>
    </location>
</feature>
<dbReference type="PANTHER" id="PTHR46825:SF9">
    <property type="entry name" value="BETA-LACTAMASE-RELATED DOMAIN-CONTAINING PROTEIN"/>
    <property type="match status" value="1"/>
</dbReference>